<accession>A0ACB9RU31</accession>
<comment type="caution">
    <text evidence="1">The sequence shown here is derived from an EMBL/GenBank/DDBJ whole genome shotgun (WGS) entry which is preliminary data.</text>
</comment>
<organism evidence="1 2">
    <name type="scientific">Melastoma candidum</name>
    <dbReference type="NCBI Taxonomy" id="119954"/>
    <lineage>
        <taxon>Eukaryota</taxon>
        <taxon>Viridiplantae</taxon>
        <taxon>Streptophyta</taxon>
        <taxon>Embryophyta</taxon>
        <taxon>Tracheophyta</taxon>
        <taxon>Spermatophyta</taxon>
        <taxon>Magnoliopsida</taxon>
        <taxon>eudicotyledons</taxon>
        <taxon>Gunneridae</taxon>
        <taxon>Pentapetalae</taxon>
        <taxon>rosids</taxon>
        <taxon>malvids</taxon>
        <taxon>Myrtales</taxon>
        <taxon>Melastomataceae</taxon>
        <taxon>Melastomatoideae</taxon>
        <taxon>Melastomateae</taxon>
        <taxon>Melastoma</taxon>
    </lineage>
</organism>
<proteinExistence type="predicted"/>
<protein>
    <submittedName>
        <fullName evidence="1">Uncharacterized protein</fullName>
    </submittedName>
</protein>
<evidence type="ECO:0000313" key="2">
    <source>
        <dbReference type="Proteomes" id="UP001057402"/>
    </source>
</evidence>
<name>A0ACB9RU31_9MYRT</name>
<sequence>MSRSMIFALVPLALALYCATDPFKHSPLAEFPDLESVKVDVCPLGELPKDKDSANSLKKSEIMFRHEVQGPESIAFDPQGRGPYTGVADGRIVFWDGEAWVAFCLHLRQQVGFLYMCPLREC</sequence>
<gene>
    <name evidence="1" type="ORF">MLD38_008200</name>
</gene>
<evidence type="ECO:0000313" key="1">
    <source>
        <dbReference type="EMBL" id="KAI4382205.1"/>
    </source>
</evidence>
<dbReference type="EMBL" id="CM042882">
    <property type="protein sequence ID" value="KAI4382205.1"/>
    <property type="molecule type" value="Genomic_DNA"/>
</dbReference>
<reference evidence="2" key="1">
    <citation type="journal article" date="2023" name="Front. Plant Sci.">
        <title>Chromosomal-level genome assembly of Melastoma candidum provides insights into trichome evolution.</title>
        <authorList>
            <person name="Zhong Y."/>
            <person name="Wu W."/>
            <person name="Sun C."/>
            <person name="Zou P."/>
            <person name="Liu Y."/>
            <person name="Dai S."/>
            <person name="Zhou R."/>
        </authorList>
    </citation>
    <scope>NUCLEOTIDE SEQUENCE [LARGE SCALE GENOMIC DNA]</scope>
</reference>
<keyword evidence="2" id="KW-1185">Reference proteome</keyword>
<dbReference type="Proteomes" id="UP001057402">
    <property type="component" value="Chromosome 3"/>
</dbReference>